<evidence type="ECO:0000259" key="6">
    <source>
        <dbReference type="Pfam" id="PF01138"/>
    </source>
</evidence>
<dbReference type="KEGG" id="bdr:105231081"/>
<organism evidence="7">
    <name type="scientific">Bactrocera dorsalis</name>
    <name type="common">Oriental fruit fly</name>
    <name type="synonym">Dacus dorsalis</name>
    <dbReference type="NCBI Taxonomy" id="27457"/>
    <lineage>
        <taxon>Eukaryota</taxon>
        <taxon>Metazoa</taxon>
        <taxon>Ecdysozoa</taxon>
        <taxon>Arthropoda</taxon>
        <taxon>Hexapoda</taxon>
        <taxon>Insecta</taxon>
        <taxon>Pterygota</taxon>
        <taxon>Neoptera</taxon>
        <taxon>Endopterygota</taxon>
        <taxon>Diptera</taxon>
        <taxon>Brachycera</taxon>
        <taxon>Muscomorpha</taxon>
        <taxon>Tephritoidea</taxon>
        <taxon>Tephritidae</taxon>
        <taxon>Bactrocera</taxon>
        <taxon>Bactrocera</taxon>
    </lineage>
</organism>
<dbReference type="GO" id="GO:0000176">
    <property type="term" value="C:nuclear exosome (RNase complex)"/>
    <property type="evidence" value="ECO:0007669"/>
    <property type="project" value="TreeGrafter"/>
</dbReference>
<keyword evidence="4" id="KW-0271">Exosome</keyword>
<evidence type="ECO:0000256" key="1">
    <source>
        <dbReference type="ARBA" id="ARBA00004123"/>
    </source>
</evidence>
<dbReference type="GO" id="GO:0005730">
    <property type="term" value="C:nucleolus"/>
    <property type="evidence" value="ECO:0007669"/>
    <property type="project" value="TreeGrafter"/>
</dbReference>
<dbReference type="GO" id="GO:0000177">
    <property type="term" value="C:cytoplasmic exosome (RNase complex)"/>
    <property type="evidence" value="ECO:0007669"/>
    <property type="project" value="TreeGrafter"/>
</dbReference>
<dbReference type="PANTHER" id="PTHR11953:SF1">
    <property type="entry name" value="EXOSOME COMPLEX COMPONENT RRP46"/>
    <property type="match status" value="1"/>
</dbReference>
<dbReference type="AlphaFoldDB" id="A0A034WB72"/>
<keyword evidence="3" id="KW-0698">rRNA processing</keyword>
<dbReference type="InterPro" id="IPR027408">
    <property type="entry name" value="PNPase/RNase_PH_dom_sf"/>
</dbReference>
<comment type="similarity">
    <text evidence="2">Belongs to the RNase PH family.</text>
</comment>
<dbReference type="GO" id="GO:0003723">
    <property type="term" value="F:RNA binding"/>
    <property type="evidence" value="ECO:0007669"/>
    <property type="project" value="TreeGrafter"/>
</dbReference>
<dbReference type="GO" id="GO:0006364">
    <property type="term" value="P:rRNA processing"/>
    <property type="evidence" value="ECO:0007669"/>
    <property type="project" value="UniProtKB-KW"/>
</dbReference>
<accession>A0A034WB72</accession>
<dbReference type="RefSeq" id="XP_011210482.2">
    <property type="nucleotide sequence ID" value="XM_011212180.4"/>
</dbReference>
<dbReference type="CDD" id="cd11372">
    <property type="entry name" value="RNase_PH_RRP46"/>
    <property type="match status" value="1"/>
</dbReference>
<evidence type="ECO:0000256" key="5">
    <source>
        <dbReference type="ARBA" id="ARBA00023242"/>
    </source>
</evidence>
<evidence type="ECO:0000256" key="4">
    <source>
        <dbReference type="ARBA" id="ARBA00022835"/>
    </source>
</evidence>
<dbReference type="EMBL" id="GAKP01007914">
    <property type="protein sequence ID" value="JAC51038.1"/>
    <property type="molecule type" value="Transcribed_RNA"/>
</dbReference>
<keyword evidence="5" id="KW-0539">Nucleus</keyword>
<dbReference type="GO" id="GO:0034475">
    <property type="term" value="P:U4 snRNA 3'-end processing"/>
    <property type="evidence" value="ECO:0007669"/>
    <property type="project" value="TreeGrafter"/>
</dbReference>
<dbReference type="Pfam" id="PF01138">
    <property type="entry name" value="RNase_PH"/>
    <property type="match status" value="1"/>
</dbReference>
<dbReference type="Gene3D" id="3.30.230.70">
    <property type="entry name" value="GHMP Kinase, N-terminal domain"/>
    <property type="match status" value="1"/>
</dbReference>
<dbReference type="GO" id="GO:0016075">
    <property type="term" value="P:rRNA catabolic process"/>
    <property type="evidence" value="ECO:0007669"/>
    <property type="project" value="TreeGrafter"/>
</dbReference>
<dbReference type="PANTHER" id="PTHR11953">
    <property type="entry name" value="EXOSOME COMPLEX COMPONENT"/>
    <property type="match status" value="1"/>
</dbReference>
<evidence type="ECO:0000256" key="3">
    <source>
        <dbReference type="ARBA" id="ARBA00022552"/>
    </source>
</evidence>
<dbReference type="CTD" id="41270"/>
<evidence type="ECO:0000256" key="2">
    <source>
        <dbReference type="ARBA" id="ARBA00006678"/>
    </source>
</evidence>
<reference evidence="7" key="1">
    <citation type="journal article" date="2014" name="BMC Genomics">
        <title>Characterizing the developmental transcriptome of the oriental fruit fly, Bactrocera dorsalis (Diptera: Tephritidae) through comparative genomic analysis with Drosophila melanogaster utilizing modENCODE datasets.</title>
        <authorList>
            <person name="Geib S.M."/>
            <person name="Calla B."/>
            <person name="Hall B."/>
            <person name="Hou S."/>
            <person name="Manoukis N.C."/>
        </authorList>
    </citation>
    <scope>NUCLEOTIDE SEQUENCE</scope>
    <source>
        <strain evidence="7">Punador</strain>
    </source>
</reference>
<feature type="domain" description="Exoribonuclease phosphorolytic" evidence="6">
    <location>
        <begin position="24"/>
        <end position="143"/>
    </location>
</feature>
<gene>
    <name evidence="7" type="primary">EXOS5</name>
</gene>
<dbReference type="InterPro" id="IPR001247">
    <property type="entry name" value="ExoRNase_PH_dom1"/>
</dbReference>
<dbReference type="SUPFAM" id="SSF54211">
    <property type="entry name" value="Ribosomal protein S5 domain 2-like"/>
    <property type="match status" value="1"/>
</dbReference>
<name>A0A034WB72_BACDO</name>
<comment type="subcellular location">
    <subcellularLocation>
        <location evidence="1">Nucleus</location>
    </subcellularLocation>
</comment>
<sequence length="255" mass="28108">MVTPPDSITMDTQGSNVVLQDLKLRQINCELNPLTRSDGSALFTQGGTCVLTSMLGPVEVKSQNLNIEKAHVECIYRPKAGIPTIEDKLTETVIRDTCESALLTMLHPRTAIFIQIQELDDRCGIEACAINGACLALLIGGVPMKFTIAAVHCIVDKDDKVVLDPDHCEAIGKRASFVFVFDSLDKNLVTVHTSGRFRMGQFNDAECMSRAASQIIFNFYRRIISNFHNKSLLTADSKARNTEAESVVKSEQMNI</sequence>
<dbReference type="InterPro" id="IPR036345">
    <property type="entry name" value="ExoRNase_PH_dom2_sf"/>
</dbReference>
<dbReference type="OrthoDB" id="27298at2759"/>
<dbReference type="SUPFAM" id="SSF55666">
    <property type="entry name" value="Ribonuclease PH domain 2-like"/>
    <property type="match status" value="1"/>
</dbReference>
<dbReference type="InterPro" id="IPR020568">
    <property type="entry name" value="Ribosomal_Su5_D2-typ_SF"/>
</dbReference>
<evidence type="ECO:0000313" key="7">
    <source>
        <dbReference type="EMBL" id="JAC51038.1"/>
    </source>
</evidence>
<dbReference type="GeneID" id="105231081"/>
<dbReference type="InterPro" id="IPR050080">
    <property type="entry name" value="RNase_PH"/>
</dbReference>
<dbReference type="GO" id="GO:0071051">
    <property type="term" value="P:poly(A)-dependent snoRNA 3'-end processing"/>
    <property type="evidence" value="ECO:0007669"/>
    <property type="project" value="TreeGrafter"/>
</dbReference>
<dbReference type="GO" id="GO:0071028">
    <property type="term" value="P:nuclear mRNA surveillance"/>
    <property type="evidence" value="ECO:0007669"/>
    <property type="project" value="TreeGrafter"/>
</dbReference>
<proteinExistence type="inferred from homology"/>
<protein>
    <submittedName>
        <fullName evidence="7">Exosome complex component RRP46</fullName>
    </submittedName>
</protein>